<dbReference type="Proteomes" id="UP001470230">
    <property type="component" value="Unassembled WGS sequence"/>
</dbReference>
<gene>
    <name evidence="2" type="ORF">M9Y10_023756</name>
</gene>
<keyword evidence="3" id="KW-1185">Reference proteome</keyword>
<feature type="compositionally biased region" description="Basic and acidic residues" evidence="1">
    <location>
        <begin position="36"/>
        <end position="68"/>
    </location>
</feature>
<name>A0ABR2KZ71_9EUKA</name>
<sequence>MNKALPVPCISRTASKDEHKRIVNIERRMFNLEKRMTRIEDSQKDKPKITEKQFFGRKDSSSDEKTDSYSDLEESSDSKSQCDFDPEDNDEFVVHNEIWNMRPGEKYKIHVQMNENFVDFTKTLSPRQREAGMTIDQIRRHMEIFFEVRLTNRCIAGLSNFRKYFYGKQVRCGKTTIRLFFYKKTSRLKKI</sequence>
<evidence type="ECO:0000313" key="3">
    <source>
        <dbReference type="Proteomes" id="UP001470230"/>
    </source>
</evidence>
<protein>
    <submittedName>
        <fullName evidence="2">Uncharacterized protein</fullName>
    </submittedName>
</protein>
<comment type="caution">
    <text evidence="2">The sequence shown here is derived from an EMBL/GenBank/DDBJ whole genome shotgun (WGS) entry which is preliminary data.</text>
</comment>
<reference evidence="2 3" key="1">
    <citation type="submission" date="2024-04" db="EMBL/GenBank/DDBJ databases">
        <title>Tritrichomonas musculus Genome.</title>
        <authorList>
            <person name="Alves-Ferreira E."/>
            <person name="Grigg M."/>
            <person name="Lorenzi H."/>
            <person name="Galac M."/>
        </authorList>
    </citation>
    <scope>NUCLEOTIDE SEQUENCE [LARGE SCALE GENOMIC DNA]</scope>
    <source>
        <strain evidence="2 3">EAF2021</strain>
    </source>
</reference>
<feature type="region of interest" description="Disordered" evidence="1">
    <location>
        <begin position="36"/>
        <end position="85"/>
    </location>
</feature>
<evidence type="ECO:0000256" key="1">
    <source>
        <dbReference type="SAM" id="MobiDB-lite"/>
    </source>
</evidence>
<organism evidence="2 3">
    <name type="scientific">Tritrichomonas musculus</name>
    <dbReference type="NCBI Taxonomy" id="1915356"/>
    <lineage>
        <taxon>Eukaryota</taxon>
        <taxon>Metamonada</taxon>
        <taxon>Parabasalia</taxon>
        <taxon>Tritrichomonadida</taxon>
        <taxon>Tritrichomonadidae</taxon>
        <taxon>Tritrichomonas</taxon>
    </lineage>
</organism>
<proteinExistence type="predicted"/>
<evidence type="ECO:0000313" key="2">
    <source>
        <dbReference type="EMBL" id="KAK8895310.1"/>
    </source>
</evidence>
<accession>A0ABR2KZ71</accession>
<dbReference type="EMBL" id="JAPFFF010000003">
    <property type="protein sequence ID" value="KAK8895310.1"/>
    <property type="molecule type" value="Genomic_DNA"/>
</dbReference>